<reference evidence="9 10" key="1">
    <citation type="submission" date="2021-08" db="EMBL/GenBank/DDBJ databases">
        <title>Bartonella raoulti 094 sp. nov.</title>
        <authorList>
            <person name="Zgheib R."/>
            <person name="Hammoud A."/>
        </authorList>
    </citation>
    <scope>NUCLEOTIDE SEQUENCE [LARGE SCALE GENOMIC DNA]</scope>
    <source>
        <strain evidence="9 10">094</strain>
    </source>
</reference>
<evidence type="ECO:0000256" key="3">
    <source>
        <dbReference type="ARBA" id="ARBA00022722"/>
    </source>
</evidence>
<keyword evidence="10" id="KW-1185">Reference proteome</keyword>
<dbReference type="CDD" id="cd04471">
    <property type="entry name" value="S1_RNase_R"/>
    <property type="match status" value="1"/>
</dbReference>
<evidence type="ECO:0000256" key="2">
    <source>
        <dbReference type="ARBA" id="ARBA00022490"/>
    </source>
</evidence>
<dbReference type="NCBIfam" id="TIGR02063">
    <property type="entry name" value="RNase_R"/>
    <property type="match status" value="1"/>
</dbReference>
<dbReference type="PANTHER" id="PTHR23355">
    <property type="entry name" value="RIBONUCLEASE"/>
    <property type="match status" value="1"/>
</dbReference>
<feature type="domain" description="S1 motif" evidence="8">
    <location>
        <begin position="644"/>
        <end position="725"/>
    </location>
</feature>
<dbReference type="InterPro" id="IPR050180">
    <property type="entry name" value="RNR_Ribonuclease"/>
</dbReference>
<keyword evidence="3 7" id="KW-0540">Nuclease</keyword>
<comment type="caution">
    <text evidence="9">The sequence shown here is derived from an EMBL/GenBank/DDBJ whole genome shotgun (WGS) entry which is preliminary data.</text>
</comment>
<dbReference type="Pfam" id="PF00575">
    <property type="entry name" value="S1"/>
    <property type="match status" value="1"/>
</dbReference>
<evidence type="ECO:0000259" key="8">
    <source>
        <dbReference type="PROSITE" id="PS50126"/>
    </source>
</evidence>
<organism evidence="9 10">
    <name type="scientific">Bartonella raoultii</name>
    <dbReference type="NCBI Taxonomy" id="1457020"/>
    <lineage>
        <taxon>Bacteria</taxon>
        <taxon>Pseudomonadati</taxon>
        <taxon>Pseudomonadota</taxon>
        <taxon>Alphaproteobacteria</taxon>
        <taxon>Hyphomicrobiales</taxon>
        <taxon>Bartonellaceae</taxon>
        <taxon>Bartonella</taxon>
    </lineage>
</organism>
<dbReference type="PANTHER" id="PTHR23355:SF9">
    <property type="entry name" value="DIS3-LIKE EXONUCLEASE 2"/>
    <property type="match status" value="1"/>
</dbReference>
<name>A0ABS7I4J5_9HYPH</name>
<protein>
    <recommendedName>
        <fullName evidence="7">Ribonuclease R</fullName>
        <shortName evidence="7">RNase R</shortName>
        <ecNumber evidence="7">3.1.13.1</ecNumber>
    </recommendedName>
</protein>
<keyword evidence="5 7" id="KW-0269">Exonuclease</keyword>
<dbReference type="RefSeq" id="WP_220717013.1">
    <property type="nucleotide sequence ID" value="NZ_JAIFRO010000003.1"/>
</dbReference>
<dbReference type="InterPro" id="IPR003029">
    <property type="entry name" value="S1_domain"/>
</dbReference>
<keyword evidence="2 7" id="KW-0963">Cytoplasm</keyword>
<dbReference type="InterPro" id="IPR022966">
    <property type="entry name" value="RNase_II/R_CS"/>
</dbReference>
<dbReference type="InterPro" id="IPR012340">
    <property type="entry name" value="NA-bd_OB-fold"/>
</dbReference>
<keyword evidence="4 7" id="KW-0378">Hydrolase</keyword>
<evidence type="ECO:0000256" key="1">
    <source>
        <dbReference type="ARBA" id="ARBA00001849"/>
    </source>
</evidence>
<comment type="subcellular location">
    <subcellularLocation>
        <location evidence="7">Cytoplasm</location>
    </subcellularLocation>
</comment>
<dbReference type="InterPro" id="IPR001900">
    <property type="entry name" value="RNase_II/R"/>
</dbReference>
<dbReference type="EC" id="3.1.13.1" evidence="7"/>
<dbReference type="InterPro" id="IPR011805">
    <property type="entry name" value="RNase_R"/>
</dbReference>
<dbReference type="SUPFAM" id="SSF50249">
    <property type="entry name" value="Nucleic acid-binding proteins"/>
    <property type="match status" value="2"/>
</dbReference>
<dbReference type="SMART" id="SM00316">
    <property type="entry name" value="S1"/>
    <property type="match status" value="1"/>
</dbReference>
<dbReference type="PROSITE" id="PS50126">
    <property type="entry name" value="S1"/>
    <property type="match status" value="1"/>
</dbReference>
<dbReference type="SMART" id="SM00955">
    <property type="entry name" value="RNB"/>
    <property type="match status" value="1"/>
</dbReference>
<evidence type="ECO:0000256" key="6">
    <source>
        <dbReference type="ARBA" id="ARBA00022884"/>
    </source>
</evidence>
<dbReference type="EMBL" id="JAIFRO010000003">
    <property type="protein sequence ID" value="MBX4335716.1"/>
    <property type="molecule type" value="Genomic_DNA"/>
</dbReference>
<accession>A0ABS7I4J5</accession>
<dbReference type="Gene3D" id="2.40.50.140">
    <property type="entry name" value="Nucleic acid-binding proteins"/>
    <property type="match status" value="1"/>
</dbReference>
<evidence type="ECO:0000313" key="10">
    <source>
        <dbReference type="Proteomes" id="UP000746918"/>
    </source>
</evidence>
<gene>
    <name evidence="7 9" type="primary">rnr</name>
    <name evidence="9" type="ORF">K3248_03790</name>
</gene>
<dbReference type="InterPro" id="IPR004476">
    <property type="entry name" value="RNase_II/RNase_R"/>
</dbReference>
<evidence type="ECO:0000313" key="9">
    <source>
        <dbReference type="EMBL" id="MBX4335716.1"/>
    </source>
</evidence>
<dbReference type="NCBIfam" id="TIGR00358">
    <property type="entry name" value="3_prime_RNase"/>
    <property type="match status" value="1"/>
</dbReference>
<comment type="similarity">
    <text evidence="7">Belongs to the RNR ribonuclease family. RNase R subfamily.</text>
</comment>
<evidence type="ECO:0000256" key="5">
    <source>
        <dbReference type="ARBA" id="ARBA00022839"/>
    </source>
</evidence>
<evidence type="ECO:0000256" key="7">
    <source>
        <dbReference type="HAMAP-Rule" id="MF_01895"/>
    </source>
</evidence>
<keyword evidence="6 7" id="KW-0694">RNA-binding</keyword>
<comment type="function">
    <text evidence="7">3'-5' exoribonuclease that releases 5'-nucleoside monophosphates and is involved in maturation of structured RNAs.</text>
</comment>
<sequence>MAKNEKKTKYLQSLDMEKLPNKKEILAFINENPDLSSKREIARAFNLKSNSRIWLKNILRELKDENLISTKRKKAISKEKLPPIVLVKINERDKDGGLIAQPLEWKNDSKPNIIINHFYRTKGINIGVGDHILVKIFRNKTSKVFPYTGRIIRKIDLPPKSIFGIVQKLENGQWRLEPIDRKINELTLETLSEMKIKSGDLVEVEIKKHTGYGFKSAQIKNVLGHINNEKSLSMIALLSKGIPYIFPEDVLEQVKHIKPASIDDREDWRQLPLVTIDPPDAKDHDDAVYATKDENPENLGGWIVIVAIADVSYYIKVGSALDKEALKRGNSVYFPDTVVPMLPERISNNLCSLCEGKDRPALAVRMVFDANGNKRNHSFHRVMVRVVAKFSYQEIQSAIEGQINKKIEPFFENIVQPLWKAYKSLKIARNLRQPLELEIAEKKIILDKNGCIKNVVNEPHLEAHRLIEELMIQANIAASETLKKHHQPLLYRVHDTPSLAKQEVLRTFLQSLGLSLSRGAELTSARLNNILAKVANTQQQELVNQVILRSQSQAEYNPQNIGHFGLNLHNYTHFTSPIRRYADLIVHRALIKALKLGKDKLTDKQEHDLAEIATKISLYERRAMIAERETVDRLVAHYLANKIGYTFKGRISGVTKAGLFVSLDKLNTDGFVHISTLKNDYYHFDEAQHTLIGQQNHKGYQLTDSVEVKLITVQPFAGALCFELLTEPRPIAFSSTSYHKRKFIEKKRKRTLYKKKKYIK</sequence>
<proteinExistence type="inferred from homology"/>
<dbReference type="HAMAP" id="MF_01895">
    <property type="entry name" value="RNase_R"/>
    <property type="match status" value="1"/>
</dbReference>
<dbReference type="Proteomes" id="UP000746918">
    <property type="component" value="Unassembled WGS sequence"/>
</dbReference>
<dbReference type="PROSITE" id="PS01175">
    <property type="entry name" value="RIBONUCLEASE_II"/>
    <property type="match status" value="1"/>
</dbReference>
<dbReference type="Pfam" id="PF00773">
    <property type="entry name" value="RNB"/>
    <property type="match status" value="1"/>
</dbReference>
<comment type="catalytic activity">
    <reaction evidence="1 7">
        <text>Exonucleolytic cleavage in the 3'- to 5'-direction to yield nucleoside 5'-phosphates.</text>
        <dbReference type="EC" id="3.1.13.1"/>
    </reaction>
</comment>
<evidence type="ECO:0000256" key="4">
    <source>
        <dbReference type="ARBA" id="ARBA00022801"/>
    </source>
</evidence>